<dbReference type="PROSITE" id="PS50893">
    <property type="entry name" value="ABC_TRANSPORTER_2"/>
    <property type="match status" value="1"/>
</dbReference>
<dbReference type="PANTHER" id="PTHR46743">
    <property type="entry name" value="TEICHOIC ACIDS EXPORT ATP-BINDING PROTEIN TAGH"/>
    <property type="match status" value="1"/>
</dbReference>
<organism evidence="5 6">
    <name type="scientific">Pseudoleptotrichia goodfellowii</name>
    <dbReference type="NCBI Taxonomy" id="157692"/>
    <lineage>
        <taxon>Bacteria</taxon>
        <taxon>Fusobacteriati</taxon>
        <taxon>Fusobacteriota</taxon>
        <taxon>Fusobacteriia</taxon>
        <taxon>Fusobacteriales</taxon>
        <taxon>Leptotrichiaceae</taxon>
        <taxon>Pseudoleptotrichia</taxon>
    </lineage>
</organism>
<sequence>MIEINNVTKRYKKYVVPFNSLKSFVLNYKKYKEENKKIEELIAVENLSMRIEAGEILCIVGRNGAGKSTLAKMIAGTTSPTKGKITTDGRIIPFLELGVAFNSELSGYDNALLNGVLLGMKKKYIKEKIPEIFSFAEVEDFIETPLKFYSSGMLMRLAFSIGMYANGDIYIFDEILAVGDANFQKKCFDSFQNLIEKKKTIILITHDLGTVSKYATRVLLLNGKSHKIIDDRNTIKQMEDISFDELYMREKFL</sequence>
<keyword evidence="4 5" id="KW-0067">ATP-binding</keyword>
<dbReference type="SUPFAM" id="SSF52540">
    <property type="entry name" value="P-loop containing nucleoside triphosphate hydrolases"/>
    <property type="match status" value="1"/>
</dbReference>
<dbReference type="RefSeq" id="WP_051411801.1">
    <property type="nucleotide sequence ID" value="NZ_AP019822.1"/>
</dbReference>
<keyword evidence="3" id="KW-0547">Nucleotide-binding</keyword>
<dbReference type="Pfam" id="PF00005">
    <property type="entry name" value="ABC_tran"/>
    <property type="match status" value="1"/>
</dbReference>
<dbReference type="STRING" id="714315.GCA_000516535_02257"/>
<dbReference type="Proteomes" id="UP000321606">
    <property type="component" value="Chromosome"/>
</dbReference>
<dbReference type="GO" id="GO:0140359">
    <property type="term" value="F:ABC-type transporter activity"/>
    <property type="evidence" value="ECO:0007669"/>
    <property type="project" value="InterPro"/>
</dbReference>
<dbReference type="InterPro" id="IPR003439">
    <property type="entry name" value="ABC_transporter-like_ATP-bd"/>
</dbReference>
<dbReference type="PANTHER" id="PTHR46743:SF2">
    <property type="entry name" value="TEICHOIC ACIDS EXPORT ATP-BINDING PROTEIN TAGH"/>
    <property type="match status" value="1"/>
</dbReference>
<evidence type="ECO:0000313" key="5">
    <source>
        <dbReference type="EMBL" id="BBM37301.1"/>
    </source>
</evidence>
<accession>A0A510JFW7</accession>
<evidence type="ECO:0000256" key="1">
    <source>
        <dbReference type="ARBA" id="ARBA00005417"/>
    </source>
</evidence>
<dbReference type="OrthoDB" id="9778870at2"/>
<dbReference type="PROSITE" id="PS00211">
    <property type="entry name" value="ABC_TRANSPORTER_1"/>
    <property type="match status" value="1"/>
</dbReference>
<evidence type="ECO:0000256" key="4">
    <source>
        <dbReference type="ARBA" id="ARBA00022840"/>
    </source>
</evidence>
<dbReference type="InterPro" id="IPR017871">
    <property type="entry name" value="ABC_transporter-like_CS"/>
</dbReference>
<dbReference type="Gene3D" id="3.40.50.300">
    <property type="entry name" value="P-loop containing nucleotide triphosphate hydrolases"/>
    <property type="match status" value="1"/>
</dbReference>
<dbReference type="GO" id="GO:0016887">
    <property type="term" value="F:ATP hydrolysis activity"/>
    <property type="evidence" value="ECO:0007669"/>
    <property type="project" value="InterPro"/>
</dbReference>
<dbReference type="SMART" id="SM00382">
    <property type="entry name" value="AAA"/>
    <property type="match status" value="1"/>
</dbReference>
<dbReference type="KEGG" id="lgo:JCM16774_2263"/>
<dbReference type="InterPro" id="IPR050683">
    <property type="entry name" value="Bact_Polysacc_Export_ATP-bd"/>
</dbReference>
<dbReference type="InterPro" id="IPR015860">
    <property type="entry name" value="ABC_transpr_TagH-like"/>
</dbReference>
<name>A0A510JFW7_9FUSO</name>
<proteinExistence type="inferred from homology"/>
<dbReference type="InterPro" id="IPR027417">
    <property type="entry name" value="P-loop_NTPase"/>
</dbReference>
<dbReference type="AlphaFoldDB" id="A0A510JFW7"/>
<dbReference type="InterPro" id="IPR003593">
    <property type="entry name" value="AAA+_ATPase"/>
</dbReference>
<gene>
    <name evidence="5" type="ORF">JCM16774_2263</name>
</gene>
<reference evidence="5 6" key="1">
    <citation type="submission" date="2019-07" db="EMBL/GenBank/DDBJ databases">
        <title>Complete Genome Sequence of Leptotrichia goodfellowii Strain JCM 16774.</title>
        <authorList>
            <person name="Watanabe S."/>
            <person name="Cui L."/>
        </authorList>
    </citation>
    <scope>NUCLEOTIDE SEQUENCE [LARGE SCALE GENOMIC DNA]</scope>
    <source>
        <strain evidence="5 6">JCM16774</strain>
    </source>
</reference>
<protein>
    <submittedName>
        <fullName evidence="5">Putative O-antigen export system ATP-binding protein RfbB</fullName>
    </submittedName>
</protein>
<dbReference type="GO" id="GO:0005524">
    <property type="term" value="F:ATP binding"/>
    <property type="evidence" value="ECO:0007669"/>
    <property type="project" value="UniProtKB-KW"/>
</dbReference>
<evidence type="ECO:0000256" key="2">
    <source>
        <dbReference type="ARBA" id="ARBA00022448"/>
    </source>
</evidence>
<dbReference type="CDD" id="cd03220">
    <property type="entry name" value="ABC_KpsT_Wzt"/>
    <property type="match status" value="1"/>
</dbReference>
<dbReference type="GO" id="GO:0016020">
    <property type="term" value="C:membrane"/>
    <property type="evidence" value="ECO:0007669"/>
    <property type="project" value="InterPro"/>
</dbReference>
<keyword evidence="2" id="KW-0813">Transport</keyword>
<comment type="similarity">
    <text evidence="1">Belongs to the ABC transporter superfamily.</text>
</comment>
<evidence type="ECO:0000313" key="6">
    <source>
        <dbReference type="Proteomes" id="UP000321606"/>
    </source>
</evidence>
<dbReference type="EMBL" id="AP019822">
    <property type="protein sequence ID" value="BBM37301.1"/>
    <property type="molecule type" value="Genomic_DNA"/>
</dbReference>
<evidence type="ECO:0000256" key="3">
    <source>
        <dbReference type="ARBA" id="ARBA00022741"/>
    </source>
</evidence>